<dbReference type="SUPFAM" id="SSF50891">
    <property type="entry name" value="Cyclophilin-like"/>
    <property type="match status" value="1"/>
</dbReference>
<dbReference type="Gene3D" id="2.40.100.20">
    <property type="match status" value="1"/>
</dbReference>
<dbReference type="Proteomes" id="UP001321186">
    <property type="component" value="Unassembled WGS sequence"/>
</dbReference>
<accession>A0ABT4JE28</accession>
<reference evidence="2 3" key="1">
    <citation type="submission" date="2020-03" db="EMBL/GenBank/DDBJ databases">
        <authorList>
            <person name="Pitt A."/>
            <person name="Hahn M.W."/>
        </authorList>
    </citation>
    <scope>NUCLEOTIDE SEQUENCE [LARGE SCALE GENOMIC DNA]</scope>
    <source>
        <strain evidence="2 3">5A-MARBSE</strain>
    </source>
</reference>
<dbReference type="InterPro" id="IPR029000">
    <property type="entry name" value="Cyclophilin-like_dom_sf"/>
</dbReference>
<organism evidence="2 3">
    <name type="scientific">Aquirufa ecclesiirivi</name>
    <dbReference type="NCBI Taxonomy" id="2715124"/>
    <lineage>
        <taxon>Bacteria</taxon>
        <taxon>Pseudomonadati</taxon>
        <taxon>Bacteroidota</taxon>
        <taxon>Cytophagia</taxon>
        <taxon>Cytophagales</taxon>
        <taxon>Flectobacillaceae</taxon>
        <taxon>Aquirufa</taxon>
    </lineage>
</organism>
<sequence length="158" mass="18043">MMKLDKIVVLSMILLPLLFSTASWNMLPLNKEIKPKYRESKTAGKLNIRIGEKSYQATLVNNKTTEVFQAMLPLTLDMTDYNSNEKKFDLSVNLPTQVEDIGTIHEGDILLWGNNTIVLFYKSFKTQYRYTKIGKLDDAQGLASVLGKSDVKVRFEME</sequence>
<feature type="domain" description="Cyclophilin-like" evidence="1">
    <location>
        <begin position="48"/>
        <end position="156"/>
    </location>
</feature>
<evidence type="ECO:0000313" key="3">
    <source>
        <dbReference type="Proteomes" id="UP001321186"/>
    </source>
</evidence>
<evidence type="ECO:0000313" key="2">
    <source>
        <dbReference type="EMBL" id="MCZ2474542.1"/>
    </source>
</evidence>
<dbReference type="EMBL" id="JAANOH010000001">
    <property type="protein sequence ID" value="MCZ2474542.1"/>
    <property type="molecule type" value="Genomic_DNA"/>
</dbReference>
<dbReference type="RefSeq" id="WP_269009541.1">
    <property type="nucleotide sequence ID" value="NZ_JAANOH010000001.1"/>
</dbReference>
<proteinExistence type="predicted"/>
<gene>
    <name evidence="2" type="ORF">G9H61_03745</name>
</gene>
<dbReference type="Pfam" id="PF18050">
    <property type="entry name" value="Cyclophil_like2"/>
    <property type="match status" value="1"/>
</dbReference>
<evidence type="ECO:0000259" key="1">
    <source>
        <dbReference type="Pfam" id="PF18050"/>
    </source>
</evidence>
<dbReference type="InterPro" id="IPR041183">
    <property type="entry name" value="Cyclophilin-like"/>
</dbReference>
<comment type="caution">
    <text evidence="2">The sequence shown here is derived from an EMBL/GenBank/DDBJ whole genome shotgun (WGS) entry which is preliminary data.</text>
</comment>
<name>A0ABT4JE28_9BACT</name>
<protein>
    <recommendedName>
        <fullName evidence="1">Cyclophilin-like domain-containing protein</fullName>
    </recommendedName>
</protein>
<keyword evidence="3" id="KW-1185">Reference proteome</keyword>